<dbReference type="InterPro" id="IPR030390">
    <property type="entry name" value="MeTrfase_TrmA_AS"/>
</dbReference>
<evidence type="ECO:0008006" key="8">
    <source>
        <dbReference type="Google" id="ProtNLM"/>
    </source>
</evidence>
<dbReference type="NCBIfam" id="TIGR00479">
    <property type="entry name" value="rumA"/>
    <property type="match status" value="1"/>
</dbReference>
<evidence type="ECO:0000256" key="5">
    <source>
        <dbReference type="PROSITE-ProRule" id="PRU10015"/>
    </source>
</evidence>
<evidence type="ECO:0000256" key="1">
    <source>
        <dbReference type="ARBA" id="ARBA00022603"/>
    </source>
</evidence>
<dbReference type="GO" id="GO:0008173">
    <property type="term" value="F:RNA methyltransferase activity"/>
    <property type="evidence" value="ECO:0007669"/>
    <property type="project" value="InterPro"/>
</dbReference>
<feature type="binding site" evidence="4">
    <location>
        <position position="407"/>
    </location>
    <ligand>
        <name>S-adenosyl-L-methionine</name>
        <dbReference type="ChEBI" id="CHEBI:59789"/>
    </ligand>
</feature>
<gene>
    <name evidence="6" type="ORF">HMPREF9333_00166</name>
</gene>
<dbReference type="Gene3D" id="3.40.50.150">
    <property type="entry name" value="Vaccinia Virus protein VP39"/>
    <property type="match status" value="1"/>
</dbReference>
<dbReference type="Gene3D" id="2.40.50.140">
    <property type="entry name" value="Nucleic acid-binding proteins"/>
    <property type="match status" value="1"/>
</dbReference>
<evidence type="ECO:0000256" key="2">
    <source>
        <dbReference type="ARBA" id="ARBA00022679"/>
    </source>
</evidence>
<dbReference type="GO" id="GO:0006396">
    <property type="term" value="P:RNA processing"/>
    <property type="evidence" value="ECO:0007669"/>
    <property type="project" value="InterPro"/>
</dbReference>
<dbReference type="OrthoDB" id="9804590at2"/>
<evidence type="ECO:0000313" key="6">
    <source>
        <dbReference type="EMBL" id="EHI56719.1"/>
    </source>
</evidence>
<dbReference type="PROSITE" id="PS51687">
    <property type="entry name" value="SAM_MT_RNA_M5U"/>
    <property type="match status" value="1"/>
</dbReference>
<feature type="binding site" evidence="4">
    <location>
        <position position="341"/>
    </location>
    <ligand>
        <name>S-adenosyl-L-methionine</name>
        <dbReference type="ChEBI" id="CHEBI:59789"/>
    </ligand>
</feature>
<dbReference type="InterPro" id="IPR029063">
    <property type="entry name" value="SAM-dependent_MTases_sf"/>
</dbReference>
<dbReference type="Gene3D" id="2.40.50.1070">
    <property type="match status" value="1"/>
</dbReference>
<dbReference type="AlphaFoldDB" id="G5GF28"/>
<feature type="active site" description="Nucleophile" evidence="4">
    <location>
        <position position="434"/>
    </location>
</feature>
<dbReference type="Proteomes" id="UP000003011">
    <property type="component" value="Unassembled WGS sequence"/>
</dbReference>
<dbReference type="InterPro" id="IPR010280">
    <property type="entry name" value="U5_MeTrfase_fam"/>
</dbReference>
<protein>
    <recommendedName>
        <fullName evidence="8">23S rRNA (Uracil-5-)-methyltransferase RumA</fullName>
    </recommendedName>
</protein>
<evidence type="ECO:0000313" key="7">
    <source>
        <dbReference type="Proteomes" id="UP000003011"/>
    </source>
</evidence>
<comment type="caution">
    <text evidence="6">The sequence shown here is derived from an EMBL/GenBank/DDBJ whole genome shotgun (WGS) entry which is preliminary data.</text>
</comment>
<sequence>MKKGEKATGVLGEGIYPDSADIERQDGRVRIKHVIPYQTVEYVISKKTGNYAKGRVLNVVKKSPLETVPSEYICPHSQNCGGCLYQTVAYESQIDIKDRQLRKLIQNYAGSDFIWEGIEKSPLSKGYRNKMEFSFGDEYKGGSLALGMHKRASHYDIVNCDYCNIVHSDFNKILSFTRDFFKSENTPYFHKNTRNGFLRHLILRRSETYKSLLIALVTTDSFGYIQDPNVSKAMPEACEEVKLLVERWREGILSLEKKGAFSGKIAGIIHVLNNSYADAVIDQGSHLLYGDDYITERLMGLEFKISLFSFFQTNSGAAQILYSVAGRYMGDTSGKSVFDLYSGTGTIAQLLASYAQKVYGVEIVGEAVVAARENAARNKITNCEFIEGDVLKIIDSLLIKPDIIVLDPPRDGIHTKALPKITGYGAQKIIYIACKPSSFVRDLPVFEEAGYRLERAAGVDMFPYTPGVELVALLIMKE</sequence>
<dbReference type="GO" id="GO:0032259">
    <property type="term" value="P:methylation"/>
    <property type="evidence" value="ECO:0007669"/>
    <property type="project" value="UniProtKB-KW"/>
</dbReference>
<dbReference type="eggNOG" id="COG2265">
    <property type="taxonomic scope" value="Bacteria"/>
</dbReference>
<dbReference type="PANTHER" id="PTHR11061:SF30">
    <property type="entry name" value="TRNA (URACIL(54)-C(5))-METHYLTRANSFERASE"/>
    <property type="match status" value="1"/>
</dbReference>
<dbReference type="InterPro" id="IPR012340">
    <property type="entry name" value="NA-bd_OB-fold"/>
</dbReference>
<evidence type="ECO:0000256" key="3">
    <source>
        <dbReference type="ARBA" id="ARBA00022691"/>
    </source>
</evidence>
<feature type="binding site" evidence="4">
    <location>
        <position position="312"/>
    </location>
    <ligand>
        <name>S-adenosyl-L-methionine</name>
        <dbReference type="ChEBI" id="CHEBI:59789"/>
    </ligand>
</feature>
<evidence type="ECO:0000256" key="4">
    <source>
        <dbReference type="PROSITE-ProRule" id="PRU01024"/>
    </source>
</evidence>
<keyword evidence="3 4" id="KW-0949">S-adenosyl-L-methionine</keyword>
<dbReference type="EMBL" id="ACZL01000003">
    <property type="protein sequence ID" value="EHI56719.1"/>
    <property type="molecule type" value="Genomic_DNA"/>
</dbReference>
<dbReference type="STRING" id="679200.HMPREF9333_00166"/>
<dbReference type="HOGENOM" id="CLU_014689_7_2_9"/>
<reference evidence="6 7" key="1">
    <citation type="submission" date="2011-08" db="EMBL/GenBank/DDBJ databases">
        <title>The Genome Sequence of Johnsonella ignava ATCC 51276.</title>
        <authorList>
            <consortium name="The Broad Institute Genome Sequencing Platform"/>
            <person name="Earl A."/>
            <person name="Ward D."/>
            <person name="Feldgarden M."/>
            <person name="Gevers D."/>
            <person name="Izard J."/>
            <person name="Blanton J.M."/>
            <person name="Baranova O.V."/>
            <person name="Dewhirst F.E."/>
            <person name="Young S.K."/>
            <person name="Zeng Q."/>
            <person name="Gargeya S."/>
            <person name="Fitzgerald M."/>
            <person name="Haas B."/>
            <person name="Abouelleil A."/>
            <person name="Alvarado L."/>
            <person name="Arachchi H.M."/>
            <person name="Berlin A."/>
            <person name="Brown A."/>
            <person name="Chapman S.B."/>
            <person name="Chen Z."/>
            <person name="Dunbar C."/>
            <person name="Freedman E."/>
            <person name="Gearin G."/>
            <person name="Gellesch M."/>
            <person name="Goldberg J."/>
            <person name="Griggs A."/>
            <person name="Gujja S."/>
            <person name="Heiman D."/>
            <person name="Howarth C."/>
            <person name="Larson L."/>
            <person name="Lui A."/>
            <person name="MacDonald P.J.P."/>
            <person name="Montmayeur A."/>
            <person name="Murphy C."/>
            <person name="Neiman D."/>
            <person name="Pearson M."/>
            <person name="Priest M."/>
            <person name="Roberts A."/>
            <person name="Saif S."/>
            <person name="Shea T."/>
            <person name="Shenoy N."/>
            <person name="Sisk P."/>
            <person name="Stolte C."/>
            <person name="Sykes S."/>
            <person name="Wortman J."/>
            <person name="Nusbaum C."/>
            <person name="Birren B."/>
        </authorList>
    </citation>
    <scope>NUCLEOTIDE SEQUENCE [LARGE SCALE GENOMIC DNA]</scope>
    <source>
        <strain evidence="6 7">ATCC 51276</strain>
    </source>
</reference>
<dbReference type="SUPFAM" id="SSF53335">
    <property type="entry name" value="S-adenosyl-L-methionine-dependent methyltransferases"/>
    <property type="match status" value="1"/>
</dbReference>
<feature type="binding site" evidence="4">
    <location>
        <position position="362"/>
    </location>
    <ligand>
        <name>S-adenosyl-L-methionine</name>
        <dbReference type="ChEBI" id="CHEBI:59789"/>
    </ligand>
</feature>
<dbReference type="PROSITE" id="PS01230">
    <property type="entry name" value="TRMA_1"/>
    <property type="match status" value="1"/>
</dbReference>
<dbReference type="PANTHER" id="PTHR11061">
    <property type="entry name" value="RNA M5U METHYLTRANSFERASE"/>
    <property type="match status" value="1"/>
</dbReference>
<keyword evidence="2 4" id="KW-0808">Transferase</keyword>
<comment type="similarity">
    <text evidence="4">Belongs to the class I-like SAM-binding methyltransferase superfamily. RNA M5U methyltransferase family.</text>
</comment>
<organism evidence="6 7">
    <name type="scientific">Johnsonella ignava ATCC 51276</name>
    <dbReference type="NCBI Taxonomy" id="679200"/>
    <lineage>
        <taxon>Bacteria</taxon>
        <taxon>Bacillati</taxon>
        <taxon>Bacillota</taxon>
        <taxon>Clostridia</taxon>
        <taxon>Lachnospirales</taxon>
        <taxon>Lachnospiraceae</taxon>
        <taxon>Johnsonella</taxon>
    </lineage>
</organism>
<proteinExistence type="inferred from homology"/>
<dbReference type="CDD" id="cd02440">
    <property type="entry name" value="AdoMet_MTases"/>
    <property type="match status" value="1"/>
</dbReference>
<name>G5GF28_9FIRM</name>
<accession>G5GF28</accession>
<dbReference type="Pfam" id="PF05958">
    <property type="entry name" value="tRNA_U5-meth_tr"/>
    <property type="match status" value="1"/>
</dbReference>
<keyword evidence="7" id="KW-1185">Reference proteome</keyword>
<dbReference type="PATRIC" id="fig|679200.3.peg.185"/>
<keyword evidence="1 4" id="KW-0489">Methyltransferase</keyword>
<feature type="active site" evidence="5">
    <location>
        <position position="434"/>
    </location>
</feature>
<dbReference type="RefSeq" id="WP_005539119.1">
    <property type="nucleotide sequence ID" value="NZ_JH378829.1"/>
</dbReference>